<keyword evidence="2" id="KW-1185">Reference proteome</keyword>
<dbReference type="Proteomes" id="UP000054653">
    <property type="component" value="Unassembled WGS sequence"/>
</dbReference>
<protein>
    <submittedName>
        <fullName evidence="1">Uncharacterized protein</fullName>
    </submittedName>
</protein>
<evidence type="ECO:0000313" key="1">
    <source>
        <dbReference type="EMBL" id="KRY02738.1"/>
    </source>
</evidence>
<gene>
    <name evidence="1" type="ORF">T03_7274</name>
</gene>
<organism evidence="1 2">
    <name type="scientific">Trichinella britovi</name>
    <name type="common">Parasitic roundworm</name>
    <dbReference type="NCBI Taxonomy" id="45882"/>
    <lineage>
        <taxon>Eukaryota</taxon>
        <taxon>Metazoa</taxon>
        <taxon>Ecdysozoa</taxon>
        <taxon>Nematoda</taxon>
        <taxon>Enoplea</taxon>
        <taxon>Dorylaimia</taxon>
        <taxon>Trichinellida</taxon>
        <taxon>Trichinellidae</taxon>
        <taxon>Trichinella</taxon>
    </lineage>
</organism>
<reference evidence="1 2" key="1">
    <citation type="submission" date="2015-01" db="EMBL/GenBank/DDBJ databases">
        <title>Evolution of Trichinella species and genotypes.</title>
        <authorList>
            <person name="Korhonen P.K."/>
            <person name="Edoardo P."/>
            <person name="Giuseppe L.R."/>
            <person name="Gasser R.B."/>
        </authorList>
    </citation>
    <scope>NUCLEOTIDE SEQUENCE [LARGE SCALE GENOMIC DNA]</scope>
    <source>
        <strain evidence="1">ISS120</strain>
    </source>
</reference>
<comment type="caution">
    <text evidence="1">The sequence shown here is derived from an EMBL/GenBank/DDBJ whole genome shotgun (WGS) entry which is preliminary data.</text>
</comment>
<accession>A0A0V0YR60</accession>
<proteinExistence type="predicted"/>
<dbReference type="AlphaFoldDB" id="A0A0V0YR60"/>
<evidence type="ECO:0000313" key="2">
    <source>
        <dbReference type="Proteomes" id="UP000054653"/>
    </source>
</evidence>
<sequence length="50" mass="6225">MGRLKNEKLDLWPEDTHNVKEIFMKTRSLLHWAILRFAIFCHWQRSTIWK</sequence>
<dbReference type="EMBL" id="JYDI01007211">
    <property type="protein sequence ID" value="KRY02738.1"/>
    <property type="molecule type" value="Genomic_DNA"/>
</dbReference>
<name>A0A0V0YR60_TRIBR</name>